<dbReference type="NCBIfam" id="NF037970">
    <property type="entry name" value="vanZ_1"/>
    <property type="match status" value="1"/>
</dbReference>
<protein>
    <recommendedName>
        <fullName evidence="2">VanZ-like domain-containing protein</fullName>
    </recommendedName>
</protein>
<keyword evidence="1" id="KW-0812">Transmembrane</keyword>
<dbReference type="Pfam" id="PF04892">
    <property type="entry name" value="VanZ"/>
    <property type="match status" value="1"/>
</dbReference>
<feature type="transmembrane region" description="Helical" evidence="1">
    <location>
        <begin position="43"/>
        <end position="60"/>
    </location>
</feature>
<evidence type="ECO:0000313" key="4">
    <source>
        <dbReference type="Proteomes" id="UP000326437"/>
    </source>
</evidence>
<feature type="transmembrane region" description="Helical" evidence="1">
    <location>
        <begin position="67"/>
        <end position="86"/>
    </location>
</feature>
<keyword evidence="1" id="KW-0472">Membrane</keyword>
<dbReference type="PANTHER" id="PTHR28008:SF1">
    <property type="entry name" value="DOMAIN PROTEIN, PUTATIVE (AFU_ORTHOLOGUE AFUA_3G10980)-RELATED"/>
    <property type="match status" value="1"/>
</dbReference>
<feature type="domain" description="VanZ-like" evidence="2">
    <location>
        <begin position="43"/>
        <end position="111"/>
    </location>
</feature>
<proteinExistence type="predicted"/>
<evidence type="ECO:0000256" key="1">
    <source>
        <dbReference type="SAM" id="Phobius"/>
    </source>
</evidence>
<sequence length="120" mass="13083">MKPLVDLPFWLRALLFMAVCAGLVFTGLRSQPIPELFAQADKLHHVIGFFALAFSCRLVFLPVKLHWIAISCVLAGVLIEYAQALIPMRTPSLYDALANTAGVALGLAAAWHCTHPGKNN</sequence>
<keyword evidence="1" id="KW-1133">Transmembrane helix</keyword>
<dbReference type="PANTHER" id="PTHR28008">
    <property type="entry name" value="DOMAIN PROTEIN, PUTATIVE (AFU_ORTHOLOGUE AFUA_3G10980)-RELATED"/>
    <property type="match status" value="1"/>
</dbReference>
<dbReference type="AlphaFoldDB" id="A0A5E6YV15"/>
<gene>
    <name evidence="3" type="ORF">PS685_01955</name>
</gene>
<name>A0A5E6YV15_PSEFL</name>
<accession>A0A5E6YV15</accession>
<dbReference type="Proteomes" id="UP000326437">
    <property type="component" value="Unassembled WGS sequence"/>
</dbReference>
<dbReference type="EMBL" id="CABVHO010000015">
    <property type="protein sequence ID" value="VVN55671.1"/>
    <property type="molecule type" value="Genomic_DNA"/>
</dbReference>
<organism evidence="3 4">
    <name type="scientific">Pseudomonas fluorescens</name>
    <dbReference type="NCBI Taxonomy" id="294"/>
    <lineage>
        <taxon>Bacteria</taxon>
        <taxon>Pseudomonadati</taxon>
        <taxon>Pseudomonadota</taxon>
        <taxon>Gammaproteobacteria</taxon>
        <taxon>Pseudomonadales</taxon>
        <taxon>Pseudomonadaceae</taxon>
        <taxon>Pseudomonas</taxon>
    </lineage>
</organism>
<feature type="transmembrane region" description="Helical" evidence="1">
    <location>
        <begin position="9"/>
        <end position="28"/>
    </location>
</feature>
<evidence type="ECO:0000259" key="2">
    <source>
        <dbReference type="Pfam" id="PF04892"/>
    </source>
</evidence>
<evidence type="ECO:0000313" key="3">
    <source>
        <dbReference type="EMBL" id="VVN55671.1"/>
    </source>
</evidence>
<dbReference type="InterPro" id="IPR006976">
    <property type="entry name" value="VanZ-like"/>
</dbReference>
<dbReference type="RefSeq" id="WP_422631549.1">
    <property type="nucleotide sequence ID" value="NZ_CABVHO010000015.1"/>
</dbReference>
<reference evidence="3 4" key="1">
    <citation type="submission" date="2019-09" db="EMBL/GenBank/DDBJ databases">
        <authorList>
            <person name="Chandra G."/>
            <person name="Truman W A."/>
        </authorList>
    </citation>
    <scope>NUCLEOTIDE SEQUENCE [LARGE SCALE GENOMIC DNA]</scope>
    <source>
        <strain evidence="3">PS685</strain>
    </source>
</reference>